<reference evidence="2" key="1">
    <citation type="submission" date="2018-05" db="EMBL/GenBank/DDBJ databases">
        <authorList>
            <person name="Lanie J.A."/>
            <person name="Ng W.-L."/>
            <person name="Kazmierczak K.M."/>
            <person name="Andrzejewski T.M."/>
            <person name="Davidsen T.M."/>
            <person name="Wayne K.J."/>
            <person name="Tettelin H."/>
            <person name="Glass J.I."/>
            <person name="Rusch D."/>
            <person name="Podicherti R."/>
            <person name="Tsui H.-C.T."/>
            <person name="Winkler M.E."/>
        </authorList>
    </citation>
    <scope>NUCLEOTIDE SEQUENCE</scope>
</reference>
<dbReference type="EMBL" id="UINC01005844">
    <property type="protein sequence ID" value="SVA23897.1"/>
    <property type="molecule type" value="Genomic_DNA"/>
</dbReference>
<dbReference type="AlphaFoldDB" id="A0A381U935"/>
<keyword evidence="1" id="KW-0472">Membrane</keyword>
<feature type="non-terminal residue" evidence="2">
    <location>
        <position position="1"/>
    </location>
</feature>
<gene>
    <name evidence="2" type="ORF">METZ01_LOCUS76751</name>
</gene>
<organism evidence="2">
    <name type="scientific">marine metagenome</name>
    <dbReference type="NCBI Taxonomy" id="408172"/>
    <lineage>
        <taxon>unclassified sequences</taxon>
        <taxon>metagenomes</taxon>
        <taxon>ecological metagenomes</taxon>
    </lineage>
</organism>
<keyword evidence="1" id="KW-0812">Transmembrane</keyword>
<protein>
    <submittedName>
        <fullName evidence="2">Uncharacterized protein</fullName>
    </submittedName>
</protein>
<feature type="transmembrane region" description="Helical" evidence="1">
    <location>
        <begin position="34"/>
        <end position="55"/>
    </location>
</feature>
<name>A0A381U935_9ZZZZ</name>
<keyword evidence="1" id="KW-1133">Transmembrane helix</keyword>
<accession>A0A381U935</accession>
<proteinExistence type="predicted"/>
<evidence type="ECO:0000256" key="1">
    <source>
        <dbReference type="SAM" id="Phobius"/>
    </source>
</evidence>
<sequence length="74" mass="7929">VEHSGLNEPEGKALVEVGQRAIQAAEARDEMGDFALGALTGIGVGFAVILLAWTIMRTISEGFGWPYYGWPYSG</sequence>
<evidence type="ECO:0000313" key="2">
    <source>
        <dbReference type="EMBL" id="SVA23897.1"/>
    </source>
</evidence>